<dbReference type="SUPFAM" id="SSF48350">
    <property type="entry name" value="GTPase activation domain, GAP"/>
    <property type="match status" value="1"/>
</dbReference>
<feature type="compositionally biased region" description="Pro residues" evidence="1">
    <location>
        <begin position="332"/>
        <end position="343"/>
    </location>
</feature>
<comment type="caution">
    <text evidence="3">The sequence shown here is derived from an EMBL/GenBank/DDBJ whole genome shotgun (WGS) entry which is preliminary data.</text>
</comment>
<dbReference type="SUPFAM" id="SSF52087">
    <property type="entry name" value="CRAL/TRIO domain"/>
    <property type="match status" value="1"/>
</dbReference>
<evidence type="ECO:0000313" key="4">
    <source>
        <dbReference type="Proteomes" id="UP000238350"/>
    </source>
</evidence>
<name>A0A2T0FBW7_9ASCO</name>
<dbReference type="Pfam" id="PF13716">
    <property type="entry name" value="CRAL_TRIO_2"/>
    <property type="match status" value="1"/>
</dbReference>
<proteinExistence type="predicted"/>
<dbReference type="OrthoDB" id="410651at2759"/>
<keyword evidence="4" id="KW-1185">Reference proteome</keyword>
<reference evidence="3 4" key="1">
    <citation type="submission" date="2017-04" db="EMBL/GenBank/DDBJ databases">
        <title>Genome sequencing of [Candida] sorbophila.</title>
        <authorList>
            <person name="Ahn J.O."/>
        </authorList>
    </citation>
    <scope>NUCLEOTIDE SEQUENCE [LARGE SCALE GENOMIC DNA]</scope>
    <source>
        <strain evidence="3 4">DS02</strain>
    </source>
</reference>
<organism evidence="3 4">
    <name type="scientific">Wickerhamiella sorbophila</name>
    <dbReference type="NCBI Taxonomy" id="45607"/>
    <lineage>
        <taxon>Eukaryota</taxon>
        <taxon>Fungi</taxon>
        <taxon>Dikarya</taxon>
        <taxon>Ascomycota</taxon>
        <taxon>Saccharomycotina</taxon>
        <taxon>Dipodascomycetes</taxon>
        <taxon>Dipodascales</taxon>
        <taxon>Trichomonascaceae</taxon>
        <taxon>Wickerhamiella</taxon>
    </lineage>
</organism>
<dbReference type="GeneID" id="36513873"/>
<dbReference type="Proteomes" id="UP000238350">
    <property type="component" value="Unassembled WGS sequence"/>
</dbReference>
<feature type="compositionally biased region" description="Polar residues" evidence="1">
    <location>
        <begin position="344"/>
        <end position="355"/>
    </location>
</feature>
<dbReference type="Gene3D" id="3.40.525.10">
    <property type="entry name" value="CRAL-TRIO lipid binding domain"/>
    <property type="match status" value="1"/>
</dbReference>
<dbReference type="STRING" id="45607.A0A2T0FBW7"/>
<evidence type="ECO:0000256" key="1">
    <source>
        <dbReference type="SAM" id="MobiDB-lite"/>
    </source>
</evidence>
<dbReference type="AlphaFoldDB" id="A0A2T0FBW7"/>
<dbReference type="CDD" id="cd00170">
    <property type="entry name" value="SEC14"/>
    <property type="match status" value="1"/>
</dbReference>
<evidence type="ECO:0000259" key="2">
    <source>
        <dbReference type="Pfam" id="PF13716"/>
    </source>
</evidence>
<feature type="domain" description="CRAL-TRIO" evidence="2">
    <location>
        <begin position="16"/>
        <end position="142"/>
    </location>
</feature>
<gene>
    <name evidence="3" type="ORF">B9G98_00124</name>
</gene>
<accession>A0A2T0FBW7</accession>
<protein>
    <submittedName>
        <fullName evidence="3">Protein ECM25</fullName>
    </submittedName>
</protein>
<dbReference type="InterPro" id="IPR036865">
    <property type="entry name" value="CRAL-TRIO_dom_sf"/>
</dbReference>
<sequence length="403" mass="45797">MPLLQIASTKAPGSGLPVVLIDSTAVAPGELPSESLILDAVSWLPQTDHIVIFFASGAPKTPNMPWLLKSYRLLSREAKKRIQRVFMVHERWWVKTFTSLLGNVVSPKFQRKLVHIPNLSELAKHIDITVLNISPAVYLYDHSVQEIISVPKHIEPVFGLSIDHPRGNMVYDHCIRYLHSVEPREFLDDSFKSTKGSPLSQILIQAVARGQMLNLQDYGPRVVISLVKYYWLELRRPILSRGLLADHAENHQRALRELPSTNHAALAKCVDWLHQLHRSGFETQLIVTEILPFLTQNLDSEPEFHELQFLHVLIEDWPRISQPDLANQALPSLPPRPITPPPRNSSWTRSRSLSPQRGKALQELPLPNANRVLRPKTSLANIRGPKIAEIVKTYEERLDDMGY</sequence>
<dbReference type="InterPro" id="IPR001251">
    <property type="entry name" value="CRAL-TRIO_dom"/>
</dbReference>
<dbReference type="EMBL" id="NDIQ01000001">
    <property type="protein sequence ID" value="PRT52504.1"/>
    <property type="molecule type" value="Genomic_DNA"/>
</dbReference>
<feature type="region of interest" description="Disordered" evidence="1">
    <location>
        <begin position="325"/>
        <end position="367"/>
    </location>
</feature>
<evidence type="ECO:0000313" key="3">
    <source>
        <dbReference type="EMBL" id="PRT52504.1"/>
    </source>
</evidence>
<dbReference type="RefSeq" id="XP_024662450.1">
    <property type="nucleotide sequence ID" value="XM_024806682.1"/>
</dbReference>
<dbReference type="InterPro" id="IPR008936">
    <property type="entry name" value="Rho_GTPase_activation_prot"/>
</dbReference>